<feature type="compositionally biased region" description="Polar residues" evidence="1">
    <location>
        <begin position="8"/>
        <end position="24"/>
    </location>
</feature>
<comment type="caution">
    <text evidence="2">The sequence shown here is derived from an EMBL/GenBank/DDBJ whole genome shotgun (WGS) entry which is preliminary data.</text>
</comment>
<gene>
    <name evidence="2" type="ORF">OVN521_LOCUS48516</name>
</gene>
<protein>
    <submittedName>
        <fullName evidence="2">Uncharacterized protein</fullName>
    </submittedName>
</protein>
<feature type="non-terminal residue" evidence="2">
    <location>
        <position position="1"/>
    </location>
</feature>
<keyword evidence="3" id="KW-1185">Reference proteome</keyword>
<evidence type="ECO:0000313" key="2">
    <source>
        <dbReference type="EMBL" id="CAF4704617.1"/>
    </source>
</evidence>
<evidence type="ECO:0000256" key="1">
    <source>
        <dbReference type="SAM" id="MobiDB-lite"/>
    </source>
</evidence>
<organism evidence="2 3">
    <name type="scientific">Rotaria magnacalcarata</name>
    <dbReference type="NCBI Taxonomy" id="392030"/>
    <lineage>
        <taxon>Eukaryota</taxon>
        <taxon>Metazoa</taxon>
        <taxon>Spiralia</taxon>
        <taxon>Gnathifera</taxon>
        <taxon>Rotifera</taxon>
        <taxon>Eurotatoria</taxon>
        <taxon>Bdelloidea</taxon>
        <taxon>Philodinida</taxon>
        <taxon>Philodinidae</taxon>
        <taxon>Rotaria</taxon>
    </lineage>
</organism>
<dbReference type="GO" id="GO:0034450">
    <property type="term" value="F:ubiquitin-ubiquitin ligase activity"/>
    <property type="evidence" value="ECO:0007669"/>
    <property type="project" value="TreeGrafter"/>
</dbReference>
<sequence length="80" mass="9051">VSKRESSNDQQTSSAQFYFESSSPLPTTPINYLKQSDNVLLRMIYPLTSTNSDYSPLYTICTNDTCSFTWTGEEHISQAI</sequence>
<accession>A0A821IQ23</accession>
<dbReference type="AlphaFoldDB" id="A0A821IQ23"/>
<dbReference type="Proteomes" id="UP000663866">
    <property type="component" value="Unassembled WGS sequence"/>
</dbReference>
<dbReference type="GO" id="GO:0000209">
    <property type="term" value="P:protein polyubiquitination"/>
    <property type="evidence" value="ECO:0007669"/>
    <property type="project" value="TreeGrafter"/>
</dbReference>
<dbReference type="GO" id="GO:0005737">
    <property type="term" value="C:cytoplasm"/>
    <property type="evidence" value="ECO:0007669"/>
    <property type="project" value="TreeGrafter"/>
</dbReference>
<dbReference type="PANTHER" id="PTHR46276">
    <property type="entry name" value="E3 UBIQUITIN-PROTEIN LIGASE UBR5"/>
    <property type="match status" value="1"/>
</dbReference>
<dbReference type="PANTHER" id="PTHR46276:SF1">
    <property type="entry name" value="E3 UBIQUITIN-PROTEIN LIGASE UBR5"/>
    <property type="match status" value="1"/>
</dbReference>
<name>A0A821IQ23_9BILA</name>
<proteinExistence type="predicted"/>
<dbReference type="EMBL" id="CAJOBG010101402">
    <property type="protein sequence ID" value="CAF4704617.1"/>
    <property type="molecule type" value="Genomic_DNA"/>
</dbReference>
<reference evidence="2" key="1">
    <citation type="submission" date="2021-02" db="EMBL/GenBank/DDBJ databases">
        <authorList>
            <person name="Nowell W R."/>
        </authorList>
    </citation>
    <scope>NUCLEOTIDE SEQUENCE</scope>
</reference>
<feature type="region of interest" description="Disordered" evidence="1">
    <location>
        <begin position="1"/>
        <end position="24"/>
    </location>
</feature>
<feature type="non-terminal residue" evidence="2">
    <location>
        <position position="80"/>
    </location>
</feature>
<evidence type="ECO:0000313" key="3">
    <source>
        <dbReference type="Proteomes" id="UP000663866"/>
    </source>
</evidence>
<dbReference type="GO" id="GO:0005634">
    <property type="term" value="C:nucleus"/>
    <property type="evidence" value="ECO:0007669"/>
    <property type="project" value="TreeGrafter"/>
</dbReference>
<dbReference type="GO" id="GO:0090263">
    <property type="term" value="P:positive regulation of canonical Wnt signaling pathway"/>
    <property type="evidence" value="ECO:0007669"/>
    <property type="project" value="TreeGrafter"/>
</dbReference>